<dbReference type="SUPFAM" id="SSF51445">
    <property type="entry name" value="(Trans)glycosidases"/>
    <property type="match status" value="1"/>
</dbReference>
<dbReference type="PANTHER" id="PTHR10353:SF137">
    <property type="entry name" value="MYROSINASE 3-RELATED"/>
    <property type="match status" value="1"/>
</dbReference>
<keyword evidence="5" id="KW-0732">Signal</keyword>
<dbReference type="Proteomes" id="UP000836841">
    <property type="component" value="Chromosome 7"/>
</dbReference>
<evidence type="ECO:0000256" key="3">
    <source>
        <dbReference type="ARBA" id="ARBA00023295"/>
    </source>
</evidence>
<dbReference type="EMBL" id="OU466863">
    <property type="protein sequence ID" value="CAH2079116.1"/>
    <property type="molecule type" value="Genomic_DNA"/>
</dbReference>
<dbReference type="Pfam" id="PF00232">
    <property type="entry name" value="Glyco_hydro_1"/>
    <property type="match status" value="1"/>
</dbReference>
<protein>
    <recommendedName>
        <fullName evidence="8">Thioglucosidase</fullName>
    </recommendedName>
</protein>
<name>A0AAU9T4B5_THLAR</name>
<dbReference type="PRINTS" id="PR00131">
    <property type="entry name" value="GLHYDRLASE1"/>
</dbReference>
<evidence type="ECO:0000313" key="6">
    <source>
        <dbReference type="EMBL" id="CAH2079116.1"/>
    </source>
</evidence>
<sequence>MSRQGLLLPLLLFIVTSSLHVSHSRSEIRCEEYPPFGCNNTTSFNRDSFNKGFLFGVASSAYQIEGAQGRGLNIWDGFTHRYPTKGKGKATGDIAAGSYLHYKADIDVMKEIGVDSYRFSIAWSRIIPRGKACRGVNEEGISYYNNLINGLVSKGIKPFVTLFHWDLPQTLQDEYEGFLDHQIIEDFKNYAELCFQRFGDRVKNWITINQPYTIPTRGYATGTDAPGRCSSWLNKNCYAGDSATEPYIVAHHVLLAHATVVDLYKQKYQKIHEGEIGVTMITRWFLPYSNSDENLKAAERAKEFFHGWFMDPLTKGHYPLIMEQMLKKRLPRFTAKEALLVKGSYDFIGVNYYMTQFAKSVPPENPNRLSVMTDSQARLSYVNEDGPISPCPFGDDYYRPRGILDVLEYFKTNYGNPKVYITENGFRSLDGSALVEEIKNDQNRTDFICTHLCFVRSAIEKGCQVKGYFVWSLGDNYEFCDGYTVRFGLTYIDFANIADDRDLKSSGKWYQEFLKPNQNVITQVQDYSSQHFLDDQVKEKERCVIGQTS</sequence>
<gene>
    <name evidence="6" type="ORF">TAV2_LOCUS25952</name>
</gene>
<dbReference type="InterPro" id="IPR033132">
    <property type="entry name" value="GH_1_N_CS"/>
</dbReference>
<keyword evidence="3" id="KW-0326">Glycosidase</keyword>
<evidence type="ECO:0000256" key="1">
    <source>
        <dbReference type="ARBA" id="ARBA00010838"/>
    </source>
</evidence>
<dbReference type="PANTHER" id="PTHR10353">
    <property type="entry name" value="GLYCOSYL HYDROLASE"/>
    <property type="match status" value="1"/>
</dbReference>
<dbReference type="Gene3D" id="3.20.20.80">
    <property type="entry name" value="Glycosidases"/>
    <property type="match status" value="1"/>
</dbReference>
<comment type="similarity">
    <text evidence="1 4">Belongs to the glycosyl hydrolase 1 family.</text>
</comment>
<keyword evidence="7" id="KW-1185">Reference proteome</keyword>
<reference evidence="6 7" key="1">
    <citation type="submission" date="2022-03" db="EMBL/GenBank/DDBJ databases">
        <authorList>
            <person name="Nunn A."/>
            <person name="Chopra R."/>
            <person name="Nunn A."/>
            <person name="Contreras Garrido A."/>
        </authorList>
    </citation>
    <scope>NUCLEOTIDE SEQUENCE [LARGE SCALE GENOMIC DNA]</scope>
</reference>
<accession>A0AAU9T4B5</accession>
<feature type="chain" id="PRO_5043572128" description="Thioglucosidase" evidence="5">
    <location>
        <begin position="25"/>
        <end position="549"/>
    </location>
</feature>
<dbReference type="PROSITE" id="PS00653">
    <property type="entry name" value="GLYCOSYL_HYDROL_F1_2"/>
    <property type="match status" value="1"/>
</dbReference>
<proteinExistence type="inferred from homology"/>
<organism evidence="6 7">
    <name type="scientific">Thlaspi arvense</name>
    <name type="common">Field penny-cress</name>
    <dbReference type="NCBI Taxonomy" id="13288"/>
    <lineage>
        <taxon>Eukaryota</taxon>
        <taxon>Viridiplantae</taxon>
        <taxon>Streptophyta</taxon>
        <taxon>Embryophyta</taxon>
        <taxon>Tracheophyta</taxon>
        <taxon>Spermatophyta</taxon>
        <taxon>Magnoliopsida</taxon>
        <taxon>eudicotyledons</taxon>
        <taxon>Gunneridae</taxon>
        <taxon>Pentapetalae</taxon>
        <taxon>rosids</taxon>
        <taxon>malvids</taxon>
        <taxon>Brassicales</taxon>
        <taxon>Brassicaceae</taxon>
        <taxon>Thlaspideae</taxon>
        <taxon>Thlaspi</taxon>
    </lineage>
</organism>
<feature type="signal peptide" evidence="5">
    <location>
        <begin position="1"/>
        <end position="24"/>
    </location>
</feature>
<dbReference type="AlphaFoldDB" id="A0AAU9T4B5"/>
<dbReference type="InterPro" id="IPR001360">
    <property type="entry name" value="Glyco_hydro_1"/>
</dbReference>
<dbReference type="GO" id="GO:0008422">
    <property type="term" value="F:beta-glucosidase activity"/>
    <property type="evidence" value="ECO:0007669"/>
    <property type="project" value="UniProtKB-ARBA"/>
</dbReference>
<evidence type="ECO:0000313" key="7">
    <source>
        <dbReference type="Proteomes" id="UP000836841"/>
    </source>
</evidence>
<dbReference type="InterPro" id="IPR017853">
    <property type="entry name" value="GH"/>
</dbReference>
<evidence type="ECO:0000256" key="4">
    <source>
        <dbReference type="RuleBase" id="RU003690"/>
    </source>
</evidence>
<evidence type="ECO:0000256" key="5">
    <source>
        <dbReference type="SAM" id="SignalP"/>
    </source>
</evidence>
<dbReference type="FunFam" id="3.20.20.80:FF:000041">
    <property type="entry name" value="Beta-glucosidase 7"/>
    <property type="match status" value="1"/>
</dbReference>
<keyword evidence="2" id="KW-0378">Hydrolase</keyword>
<evidence type="ECO:0000256" key="2">
    <source>
        <dbReference type="ARBA" id="ARBA00022801"/>
    </source>
</evidence>
<dbReference type="GO" id="GO:0005975">
    <property type="term" value="P:carbohydrate metabolic process"/>
    <property type="evidence" value="ECO:0007669"/>
    <property type="project" value="InterPro"/>
</dbReference>
<evidence type="ECO:0008006" key="8">
    <source>
        <dbReference type="Google" id="ProtNLM"/>
    </source>
</evidence>